<dbReference type="SMART" id="SM00823">
    <property type="entry name" value="PKS_PP"/>
    <property type="match status" value="1"/>
</dbReference>
<dbReference type="InterPro" id="IPR025110">
    <property type="entry name" value="AMP-bd_C"/>
</dbReference>
<dbReference type="OrthoDB" id="9757559at2"/>
<dbReference type="PANTHER" id="PTHR45527">
    <property type="entry name" value="NONRIBOSOMAL PEPTIDE SYNTHETASE"/>
    <property type="match status" value="1"/>
</dbReference>
<comment type="cofactor">
    <cofactor evidence="1">
        <name>pantetheine 4'-phosphate</name>
        <dbReference type="ChEBI" id="CHEBI:47942"/>
    </cofactor>
</comment>
<dbReference type="GO" id="GO:0043041">
    <property type="term" value="P:amino acid activation for nonribosomal peptide biosynthetic process"/>
    <property type="evidence" value="ECO:0007669"/>
    <property type="project" value="TreeGrafter"/>
</dbReference>
<dbReference type="PROSITE" id="PS50075">
    <property type="entry name" value="CARRIER"/>
    <property type="match status" value="1"/>
</dbReference>
<proteinExistence type="predicted"/>
<dbReference type="InterPro" id="IPR036736">
    <property type="entry name" value="ACP-like_sf"/>
</dbReference>
<dbReference type="Proteomes" id="UP000242849">
    <property type="component" value="Unassembled WGS sequence"/>
</dbReference>
<evidence type="ECO:0000256" key="3">
    <source>
        <dbReference type="ARBA" id="ARBA00022553"/>
    </source>
</evidence>
<evidence type="ECO:0000313" key="6">
    <source>
        <dbReference type="Proteomes" id="UP000242849"/>
    </source>
</evidence>
<dbReference type="GO" id="GO:0044550">
    <property type="term" value="P:secondary metabolite biosynthetic process"/>
    <property type="evidence" value="ECO:0007669"/>
    <property type="project" value="TreeGrafter"/>
</dbReference>
<evidence type="ECO:0000313" key="5">
    <source>
        <dbReference type="EMBL" id="SED57792.1"/>
    </source>
</evidence>
<dbReference type="PROSITE" id="PS00012">
    <property type="entry name" value="PHOSPHOPANTETHEINE"/>
    <property type="match status" value="1"/>
</dbReference>
<dbReference type="Gene3D" id="3.30.300.30">
    <property type="match status" value="1"/>
</dbReference>
<dbReference type="Pfam" id="PF00550">
    <property type="entry name" value="PP-binding"/>
    <property type="match status" value="1"/>
</dbReference>
<evidence type="ECO:0000256" key="1">
    <source>
        <dbReference type="ARBA" id="ARBA00001957"/>
    </source>
</evidence>
<accession>A0A1H5BT97</accession>
<dbReference type="Gene3D" id="3.30.559.10">
    <property type="entry name" value="Chloramphenicol acetyltransferase-like domain"/>
    <property type="match status" value="1"/>
</dbReference>
<protein>
    <submittedName>
        <fullName evidence="5">Amino acid adenylation domain-containing protein</fullName>
    </submittedName>
</protein>
<dbReference type="InterPro" id="IPR029058">
    <property type="entry name" value="AB_hydrolase_fold"/>
</dbReference>
<dbReference type="FunFam" id="3.40.50.980:FF:000001">
    <property type="entry name" value="Non-ribosomal peptide synthetase"/>
    <property type="match status" value="1"/>
</dbReference>
<dbReference type="InterPro" id="IPR020806">
    <property type="entry name" value="PKS_PP-bd"/>
</dbReference>
<dbReference type="SUPFAM" id="SSF47336">
    <property type="entry name" value="ACP-like"/>
    <property type="match status" value="1"/>
</dbReference>
<dbReference type="InterPro" id="IPR045851">
    <property type="entry name" value="AMP-bd_C_sf"/>
</dbReference>
<dbReference type="Pfam" id="PF13193">
    <property type="entry name" value="AMP-binding_C"/>
    <property type="match status" value="1"/>
</dbReference>
<dbReference type="InterPro" id="IPR009081">
    <property type="entry name" value="PP-bd_ACP"/>
</dbReference>
<dbReference type="AlphaFoldDB" id="A0A1H5BT97"/>
<dbReference type="PANTHER" id="PTHR45527:SF1">
    <property type="entry name" value="FATTY ACID SYNTHASE"/>
    <property type="match status" value="1"/>
</dbReference>
<dbReference type="Gene3D" id="2.30.38.10">
    <property type="entry name" value="Luciferase, Domain 3"/>
    <property type="match status" value="1"/>
</dbReference>
<dbReference type="InterPro" id="IPR001242">
    <property type="entry name" value="Condensation_dom"/>
</dbReference>
<dbReference type="RefSeq" id="WP_090387750.1">
    <property type="nucleotide sequence ID" value="NZ_FNSC01000001.1"/>
</dbReference>
<dbReference type="InterPro" id="IPR023213">
    <property type="entry name" value="CAT-like_dom_sf"/>
</dbReference>
<dbReference type="GO" id="GO:0031177">
    <property type="term" value="F:phosphopantetheine binding"/>
    <property type="evidence" value="ECO:0007669"/>
    <property type="project" value="InterPro"/>
</dbReference>
<dbReference type="GO" id="GO:0005737">
    <property type="term" value="C:cytoplasm"/>
    <property type="evidence" value="ECO:0007669"/>
    <property type="project" value="TreeGrafter"/>
</dbReference>
<dbReference type="InterPro" id="IPR020845">
    <property type="entry name" value="AMP-binding_CS"/>
</dbReference>
<dbReference type="CDD" id="cd05930">
    <property type="entry name" value="A_NRPS"/>
    <property type="match status" value="1"/>
</dbReference>
<dbReference type="NCBIfam" id="TIGR01733">
    <property type="entry name" value="AA-adenyl-dom"/>
    <property type="match status" value="1"/>
</dbReference>
<dbReference type="Gene3D" id="3.30.559.30">
    <property type="entry name" value="Nonribosomal peptide synthetase, condensation domain"/>
    <property type="match status" value="1"/>
</dbReference>
<keyword evidence="2" id="KW-0596">Phosphopantetheine</keyword>
<dbReference type="Gene3D" id="3.40.50.980">
    <property type="match status" value="2"/>
</dbReference>
<dbReference type="Pfam" id="PF00501">
    <property type="entry name" value="AMP-binding"/>
    <property type="match status" value="1"/>
</dbReference>
<dbReference type="EMBL" id="FNSC01000001">
    <property type="protein sequence ID" value="SED57792.1"/>
    <property type="molecule type" value="Genomic_DNA"/>
</dbReference>
<keyword evidence="6" id="KW-1185">Reference proteome</keyword>
<dbReference type="Gene3D" id="3.40.50.1820">
    <property type="entry name" value="alpha/beta hydrolase"/>
    <property type="match status" value="1"/>
</dbReference>
<sequence length="1040" mass="113015">MHEIDSGYPLSPEQQVALDAGRPAAQLRIALTGALDEQRLRQALLALVARHESLRMAQRASKLYRGLRQHLIEAELDWQTLDLRNAADSLEARVAELCAQPFALDSGRLLRAVLVRLDQCDWQLALSLAPSAGDRLSLETLFAELPQVYEQPYAELEEVVQYTQFIDWRAELEADAEAETGRAYWADLGLEQLPALRLGYRRQAQANSHQSCLSQALPAALAAELERLAEARQQPLPTLLQAVWWALLARIGGQPAFAGGWQHDCRHDYEALAGGVGVFDKVLPLPLRLEPSEAFSHWLQRLAVLLEDHVGAQEYWSLNEPQQAHLSAGFALATQPAERLAAGLNWCALALPGTDPRFELALQVRLADSGIALALHHDNAHYGQDDARCLLEQYLCLLQQLPAHADAPIAELNLSPAAHRSRQLALCGAARDFGSASLPARLAHWAALTPEAEALQAGELRLSYRELNERVERLAAALQARGVGAESRVALLLPRSAELVLALLATLRAGAAYVPLDPNWPAARLQKILVDAQPQLLLSESPREDLHGHSLRLADLLSDSQAELAPLDSIRLEHAAYLLYTSGTSGEPKGVVIEHRQLLNYSAAVSEALELNACRRFALTSSVAADLGNTSLFGALWNGACLVVASDVESTDAAAFARFLRAQRIDCLKMVPSHLAALLEDEAASLPATLILGGEATPPALLERIRGLAPSCRIHNHYGPTETTVGLLVHSLGHNPCADDSLPLDRALANGYAYVLEAGAEGLRPAPLGAVGELYLGGAQLSRGYLNRESDAFIDDPLRPGQRLYRSGDRARLLPDGRLQLLGRLDQQLKIRGFRVEPDELEAALLALAGVSQAAVKVAGEQLHAYVVSQRPVDELLSELRGQLPDYLQPTRLLKLAALPRMANGKIDRQALPDPSNQDDDSAMQAPRDALETLLANLYAELLERDAVGTTQSLFDLGGHSLMVIKLCARLRKLLQIEVAPGLVFDHPSVATLAQAMRGLESVPGRLEQIAELRLKLAAMTPEERAALQARAKAAEGQPS</sequence>
<dbReference type="InterPro" id="IPR000873">
    <property type="entry name" value="AMP-dep_synth/lig_dom"/>
</dbReference>
<feature type="domain" description="Carrier" evidence="4">
    <location>
        <begin position="926"/>
        <end position="1001"/>
    </location>
</feature>
<dbReference type="PROSITE" id="PS00455">
    <property type="entry name" value="AMP_BINDING"/>
    <property type="match status" value="1"/>
</dbReference>
<reference evidence="6" key="1">
    <citation type="submission" date="2016-10" db="EMBL/GenBank/DDBJ databases">
        <authorList>
            <person name="Varghese N."/>
            <person name="Submissions S."/>
        </authorList>
    </citation>
    <scope>NUCLEOTIDE SEQUENCE [LARGE SCALE GENOMIC DNA]</scope>
    <source>
        <strain evidence="6">DSM 12111</strain>
    </source>
</reference>
<name>A0A1H5BT97_PSEAG</name>
<organism evidence="5 6">
    <name type="scientific">Pseudomonas anguilliseptica</name>
    <dbReference type="NCBI Taxonomy" id="53406"/>
    <lineage>
        <taxon>Bacteria</taxon>
        <taxon>Pseudomonadati</taxon>
        <taxon>Pseudomonadota</taxon>
        <taxon>Gammaproteobacteria</taxon>
        <taxon>Pseudomonadales</taxon>
        <taxon>Pseudomonadaceae</taxon>
        <taxon>Pseudomonas</taxon>
    </lineage>
</organism>
<dbReference type="SUPFAM" id="SSF56801">
    <property type="entry name" value="Acetyl-CoA synthetase-like"/>
    <property type="match status" value="1"/>
</dbReference>
<dbReference type="GO" id="GO:0003824">
    <property type="term" value="F:catalytic activity"/>
    <property type="evidence" value="ECO:0007669"/>
    <property type="project" value="InterPro"/>
</dbReference>
<dbReference type="Pfam" id="PF00668">
    <property type="entry name" value="Condensation"/>
    <property type="match status" value="1"/>
</dbReference>
<evidence type="ECO:0000256" key="2">
    <source>
        <dbReference type="ARBA" id="ARBA00022450"/>
    </source>
</evidence>
<evidence type="ECO:0000259" key="4">
    <source>
        <dbReference type="PROSITE" id="PS50075"/>
    </source>
</evidence>
<dbReference type="InterPro" id="IPR006162">
    <property type="entry name" value="Ppantetheine_attach_site"/>
</dbReference>
<dbReference type="InterPro" id="IPR010071">
    <property type="entry name" value="AA_adenyl_dom"/>
</dbReference>
<dbReference type="STRING" id="53406.SAMN05421553_2912"/>
<gene>
    <name evidence="5" type="ORF">SAMN05421553_2912</name>
</gene>
<dbReference type="SUPFAM" id="SSF52777">
    <property type="entry name" value="CoA-dependent acyltransferases"/>
    <property type="match status" value="2"/>
</dbReference>
<keyword evidence="3" id="KW-0597">Phosphoprotein</keyword>